<gene>
    <name evidence="2" type="ORF">BLEM_2166</name>
</gene>
<dbReference type="STRING" id="1603886.GCA_001895165_01437"/>
<evidence type="ECO:0000313" key="2">
    <source>
        <dbReference type="EMBL" id="OZG59991.1"/>
    </source>
</evidence>
<keyword evidence="3" id="KW-1185">Reference proteome</keyword>
<dbReference type="Proteomes" id="UP000216352">
    <property type="component" value="Unassembled WGS sequence"/>
</dbReference>
<feature type="transmembrane region" description="Helical" evidence="1">
    <location>
        <begin position="333"/>
        <end position="351"/>
    </location>
</feature>
<evidence type="ECO:0000313" key="3">
    <source>
        <dbReference type="Proteomes" id="UP000216352"/>
    </source>
</evidence>
<protein>
    <submittedName>
        <fullName evidence="2">Uncharacterized protein</fullName>
    </submittedName>
</protein>
<comment type="caution">
    <text evidence="2">The sequence shown here is derived from an EMBL/GenBank/DDBJ whole genome shotgun (WGS) entry which is preliminary data.</text>
</comment>
<dbReference type="AlphaFoldDB" id="A0A261FLF8"/>
<evidence type="ECO:0000256" key="1">
    <source>
        <dbReference type="SAM" id="Phobius"/>
    </source>
</evidence>
<keyword evidence="1" id="KW-0812">Transmembrane</keyword>
<organism evidence="2 3">
    <name type="scientific">Bifidobacterium lemurum</name>
    <dbReference type="NCBI Taxonomy" id="1603886"/>
    <lineage>
        <taxon>Bacteria</taxon>
        <taxon>Bacillati</taxon>
        <taxon>Actinomycetota</taxon>
        <taxon>Actinomycetes</taxon>
        <taxon>Bifidobacteriales</taxon>
        <taxon>Bifidobacteriaceae</taxon>
        <taxon>Bifidobacterium</taxon>
    </lineage>
</organism>
<name>A0A261FLF8_9BIFI</name>
<reference evidence="2 3" key="1">
    <citation type="journal article" date="2017" name="BMC Genomics">
        <title>Comparative genomic and phylogenomic analyses of the Bifidobacteriaceae family.</title>
        <authorList>
            <person name="Lugli G.A."/>
            <person name="Milani C."/>
            <person name="Turroni F."/>
            <person name="Duranti S."/>
            <person name="Mancabelli L."/>
            <person name="Mangifesta M."/>
            <person name="Ferrario C."/>
            <person name="Modesto M."/>
            <person name="Mattarelli P."/>
            <person name="Jiri K."/>
            <person name="van Sinderen D."/>
            <person name="Ventura M."/>
        </authorList>
    </citation>
    <scope>NUCLEOTIDE SEQUENCE [LARGE SCALE GENOMIC DNA]</scope>
    <source>
        <strain evidence="2 3">DSM 28807</strain>
    </source>
</reference>
<feature type="transmembrane region" description="Helical" evidence="1">
    <location>
        <begin position="288"/>
        <end position="313"/>
    </location>
</feature>
<dbReference type="OrthoDB" id="3716589at2"/>
<keyword evidence="1" id="KW-0472">Membrane</keyword>
<proteinExistence type="predicted"/>
<feature type="transmembrane region" description="Helical" evidence="1">
    <location>
        <begin position="250"/>
        <end position="267"/>
    </location>
</feature>
<dbReference type="EMBL" id="MWWX01000019">
    <property type="protein sequence ID" value="OZG59991.1"/>
    <property type="molecule type" value="Genomic_DNA"/>
</dbReference>
<accession>A0A261FLF8</accession>
<sequence>MRLRSIISESLRNISCGASRAFALMLAVALAGALLGGAEAVSVVALENEAVTRIRANADVATIVGGVVDGVACERLSEAGGGPSISGAMRDGSEVEFLATPGKTLGSYEVTGGVIDLLASGTTGMRSDTSGAWVSREVAQDFGLTVGSRIQTDQGDISIAGVFDWPNDGRDTRFAYALVIPTSASDGDYQECWAKQWPTSDGLDTLLYTTAGSATASDGTRSQPGVTRLNKGFDTHYDAQATYLTRITRIMPYLALAVGMLIGVVAVRRRRLEYAGALHSGQFKGAQLLGMLTETLIWCGAGNICSCALLTAYCARAVPADTATVLMGSIRMPLALLAGTVAAVFATGLTIRESQLFRLFKHR</sequence>
<keyword evidence="1" id="KW-1133">Transmembrane helix</keyword>
<dbReference type="RefSeq" id="WP_083570226.1">
    <property type="nucleotide sequence ID" value="NZ_BDIS01000019.1"/>
</dbReference>